<evidence type="ECO:0000256" key="3">
    <source>
        <dbReference type="ARBA" id="ARBA00022490"/>
    </source>
</evidence>
<keyword evidence="5" id="KW-0282">Flagellum</keyword>
<feature type="region of interest" description="Disordered" evidence="10">
    <location>
        <begin position="224"/>
        <end position="278"/>
    </location>
</feature>
<evidence type="ECO:0000256" key="10">
    <source>
        <dbReference type="SAM" id="MobiDB-lite"/>
    </source>
</evidence>
<reference evidence="11" key="2">
    <citation type="submission" date="2025-09" db="UniProtKB">
        <authorList>
            <consortium name="Ensembl"/>
        </authorList>
    </citation>
    <scope>IDENTIFICATION</scope>
</reference>
<comment type="subcellular location">
    <subcellularLocation>
        <location evidence="1">Cytoplasm</location>
        <location evidence="1">Cytoskeleton</location>
        <location evidence="1">Flagellum axoneme</location>
    </subcellularLocation>
</comment>
<dbReference type="AlphaFoldDB" id="A0A8C5JP38"/>
<keyword evidence="12" id="KW-1185">Reference proteome</keyword>
<feature type="compositionally biased region" description="Acidic residues" evidence="10">
    <location>
        <begin position="253"/>
        <end position="278"/>
    </location>
</feature>
<evidence type="ECO:0008006" key="13">
    <source>
        <dbReference type="Google" id="ProtNLM"/>
    </source>
</evidence>
<organism evidence="11 12">
    <name type="scientific">Junco hyemalis</name>
    <name type="common">Dark-eyed junco</name>
    <dbReference type="NCBI Taxonomy" id="40217"/>
    <lineage>
        <taxon>Eukaryota</taxon>
        <taxon>Metazoa</taxon>
        <taxon>Chordata</taxon>
        <taxon>Craniata</taxon>
        <taxon>Vertebrata</taxon>
        <taxon>Euteleostomi</taxon>
        <taxon>Archelosauria</taxon>
        <taxon>Archosauria</taxon>
        <taxon>Dinosauria</taxon>
        <taxon>Saurischia</taxon>
        <taxon>Theropoda</taxon>
        <taxon>Coelurosauria</taxon>
        <taxon>Aves</taxon>
        <taxon>Neognathae</taxon>
        <taxon>Neoaves</taxon>
        <taxon>Telluraves</taxon>
        <taxon>Australaves</taxon>
        <taxon>Passeriformes</taxon>
        <taxon>Passerellidae</taxon>
        <taxon>Junco</taxon>
    </lineage>
</organism>
<evidence type="ECO:0000256" key="4">
    <source>
        <dbReference type="ARBA" id="ARBA00022553"/>
    </source>
</evidence>
<sequence length="278" mass="31706">MAPRRECRCPAGRCPAAFRAFPRAQLPSPLGLSPAGRGKPQAALCVLCRREKVRYGNIMVDPRVVRGNVLSSRPTPPQLFDFDIEVKPILEVLVGKTVEQALLEVMEEEELSQLWSHQRAFAELRSAEFAELQRLEEQDRRIREEKERRRLEHLEKLRKQKETAEKIAARAFAQRYLADLIPSVFNNLHDSGFFYDPIERGLFCFFLFKYVTLIRTVVEQRLDEFSRPPPPAPPAPPAEEPGETDAAPKMSGEEDDADQPVAEEEETDQPEEGAEEEP</sequence>
<keyword evidence="3" id="KW-0963">Cytoplasm</keyword>
<feature type="compositionally biased region" description="Pro residues" evidence="10">
    <location>
        <begin position="227"/>
        <end position="239"/>
    </location>
</feature>
<keyword evidence="6" id="KW-0969">Cilium</keyword>
<evidence type="ECO:0000256" key="8">
    <source>
        <dbReference type="ARBA" id="ARBA00023273"/>
    </source>
</evidence>
<keyword evidence="7" id="KW-0206">Cytoskeleton</keyword>
<dbReference type="InterPro" id="IPR009290">
    <property type="entry name" value="Radial_spoke_3"/>
</dbReference>
<proteinExistence type="inferred from homology"/>
<evidence type="ECO:0000256" key="2">
    <source>
        <dbReference type="ARBA" id="ARBA00006737"/>
    </source>
</evidence>
<evidence type="ECO:0000256" key="9">
    <source>
        <dbReference type="SAM" id="Coils"/>
    </source>
</evidence>
<protein>
    <recommendedName>
        <fullName evidence="13">RSPH3 protein</fullName>
    </recommendedName>
</protein>
<evidence type="ECO:0000256" key="7">
    <source>
        <dbReference type="ARBA" id="ARBA00023212"/>
    </source>
</evidence>
<keyword evidence="9" id="KW-0175">Coiled coil</keyword>
<dbReference type="GO" id="GO:0005929">
    <property type="term" value="C:cilium"/>
    <property type="evidence" value="ECO:0007669"/>
    <property type="project" value="TreeGrafter"/>
</dbReference>
<dbReference type="PANTHER" id="PTHR21648">
    <property type="entry name" value="FLAGELLAR RADIAL SPOKE PROTEIN 3"/>
    <property type="match status" value="1"/>
</dbReference>
<dbReference type="Ensembl" id="ENSJHYT00000025897.1">
    <property type="protein sequence ID" value="ENSJHYP00000021437.1"/>
    <property type="gene ID" value="ENSJHYG00000016224.1"/>
</dbReference>
<evidence type="ECO:0000313" key="12">
    <source>
        <dbReference type="Proteomes" id="UP000694408"/>
    </source>
</evidence>
<evidence type="ECO:0000313" key="11">
    <source>
        <dbReference type="Ensembl" id="ENSJHYP00000021437.1"/>
    </source>
</evidence>
<name>A0A8C5JP38_JUNHY</name>
<dbReference type="PANTHER" id="PTHR21648:SF0">
    <property type="entry name" value="RADIAL SPOKE HEAD PROTEIN 3 HOMOLOG"/>
    <property type="match status" value="1"/>
</dbReference>
<feature type="coiled-coil region" evidence="9">
    <location>
        <begin position="132"/>
        <end position="174"/>
    </location>
</feature>
<accession>A0A8C5JP38</accession>
<dbReference type="Pfam" id="PF06098">
    <property type="entry name" value="Radial_spoke_3"/>
    <property type="match status" value="1"/>
</dbReference>
<evidence type="ECO:0000256" key="6">
    <source>
        <dbReference type="ARBA" id="ARBA00023069"/>
    </source>
</evidence>
<keyword evidence="8" id="KW-0966">Cell projection</keyword>
<evidence type="ECO:0000256" key="5">
    <source>
        <dbReference type="ARBA" id="ARBA00022846"/>
    </source>
</evidence>
<reference evidence="11" key="1">
    <citation type="submission" date="2025-08" db="UniProtKB">
        <authorList>
            <consortium name="Ensembl"/>
        </authorList>
    </citation>
    <scope>IDENTIFICATION</scope>
</reference>
<comment type="similarity">
    <text evidence="2">Belongs to the flagellar radial spoke RSP3 family.</text>
</comment>
<evidence type="ECO:0000256" key="1">
    <source>
        <dbReference type="ARBA" id="ARBA00004611"/>
    </source>
</evidence>
<dbReference type="Proteomes" id="UP000694408">
    <property type="component" value="Unplaced"/>
</dbReference>
<keyword evidence="4" id="KW-0597">Phosphoprotein</keyword>